<dbReference type="PANTHER" id="PTHR47961">
    <property type="entry name" value="DNA POLYMERASE THETA, PUTATIVE (AFU_ORTHOLOGUE AFUA_1G05260)-RELATED"/>
    <property type="match status" value="1"/>
</dbReference>
<dbReference type="FunFam" id="3.40.50.300:FF:000062">
    <property type="entry name" value="U5 small nuclear ribonucleoprotein helicase"/>
    <property type="match status" value="1"/>
</dbReference>
<keyword evidence="2" id="KW-0547">Nucleotide-binding</keyword>
<comment type="similarity">
    <text evidence="1">Belongs to the helicase family. SKI2 subfamily.</text>
</comment>
<proteinExistence type="inferred from homology"/>
<dbReference type="InterPro" id="IPR014756">
    <property type="entry name" value="Ig_E-set"/>
</dbReference>
<keyword evidence="4" id="KW-0347">Helicase</keyword>
<accession>A0A1R1YS28</accession>
<dbReference type="InterPro" id="IPR027417">
    <property type="entry name" value="P-loop_NTPase"/>
</dbReference>
<dbReference type="SMART" id="SM00487">
    <property type="entry name" value="DEXDc"/>
    <property type="match status" value="2"/>
</dbReference>
<dbReference type="Pfam" id="PF02889">
    <property type="entry name" value="Sec63"/>
    <property type="match status" value="2"/>
</dbReference>
<feature type="domain" description="Helicase ATP-binding" evidence="8">
    <location>
        <begin position="1284"/>
        <end position="1462"/>
    </location>
</feature>
<dbReference type="Gene3D" id="2.60.40.150">
    <property type="entry name" value="C2 domain"/>
    <property type="match status" value="2"/>
</dbReference>
<dbReference type="InterPro" id="IPR035892">
    <property type="entry name" value="C2_domain_sf"/>
</dbReference>
<dbReference type="OrthoDB" id="5575at2759"/>
<name>A0A1R1YS28_9FUNG</name>
<dbReference type="FunFam" id="1.10.3380.10:FF:000002">
    <property type="entry name" value="Activating signal cointegrator 1 complex subunit 3"/>
    <property type="match status" value="1"/>
</dbReference>
<dbReference type="Pfam" id="PF00271">
    <property type="entry name" value="Helicase_C"/>
    <property type="match status" value="2"/>
</dbReference>
<dbReference type="InterPro" id="IPR001650">
    <property type="entry name" value="Helicase_C-like"/>
</dbReference>
<organism evidence="10 11">
    <name type="scientific">Smittium culicis</name>
    <dbReference type="NCBI Taxonomy" id="133412"/>
    <lineage>
        <taxon>Eukaryota</taxon>
        <taxon>Fungi</taxon>
        <taxon>Fungi incertae sedis</taxon>
        <taxon>Zoopagomycota</taxon>
        <taxon>Kickxellomycotina</taxon>
        <taxon>Harpellomycetes</taxon>
        <taxon>Harpellales</taxon>
        <taxon>Legeriomycetaceae</taxon>
        <taxon>Smittium</taxon>
    </lineage>
</organism>
<feature type="domain" description="Helicase ATP-binding" evidence="8">
    <location>
        <begin position="362"/>
        <end position="568"/>
    </location>
</feature>
<dbReference type="InterPro" id="IPR050474">
    <property type="entry name" value="Hel308_SKI2-like"/>
</dbReference>
<dbReference type="InterPro" id="IPR057842">
    <property type="entry name" value="WH_MER3"/>
</dbReference>
<dbReference type="Gene3D" id="1.10.10.10">
    <property type="entry name" value="Winged helix-like DNA-binding domain superfamily/Winged helix DNA-binding domain"/>
    <property type="match status" value="2"/>
</dbReference>
<keyword evidence="5" id="KW-0067">ATP-binding</keyword>
<evidence type="ECO:0000259" key="9">
    <source>
        <dbReference type="PROSITE" id="PS51194"/>
    </source>
</evidence>
<dbReference type="SMART" id="SM00490">
    <property type="entry name" value="HELICc"/>
    <property type="match status" value="2"/>
</dbReference>
<dbReference type="SMART" id="SM00973">
    <property type="entry name" value="Sec63"/>
    <property type="match status" value="2"/>
</dbReference>
<keyword evidence="3" id="KW-0378">Hydrolase</keyword>
<dbReference type="GO" id="GO:0005524">
    <property type="term" value="F:ATP binding"/>
    <property type="evidence" value="ECO:0007669"/>
    <property type="project" value="UniProtKB-KW"/>
</dbReference>
<sequence length="2202" mass="248358">MSSFLFSDILRENDSLRNKYLTDLSFKLDNADTSLGTANHQTYSDKKLGDNYSYSLSQISSLLRQFNKKNPSQRKEKSNPTDNLAVLNSDNSQSSNFPKVILNIEEFRNLVKPKIEVTADDSAVSATNWLLERCNNLFDSDSSVFYNRIVSLILSNSKNLEADLVDIVGYDHLDFLSKIISKKGKLLSENSNLLNPEELKILNDKIAATKMPGSSATIFSKKELEYIKYAKKKSSELKKSFSEVKNSESKFGMGLKEKRIKDLMRGPSNEIAKSSGAKVSYKHVYTNENSGKVLSDFRTKLSLPIGSTTENFGYYKEVTIPIPSNRNKRHFDLVEVSQMDLLCKYTFKDYKTLNTIQSVIYPTVYKTNENILVCAPTGAGKTEIGMLSILRLISNYSTITENFETESLGKIPLKPSSKFPNVKIDKSEFKAVYVAPMKALASEIVRKYNEKLSWLGIKVQELTGDTQLTRKEIRAANIIVTTPEKWDVITRKPISNSAELVGLVRLLIIDEVHLLQDDRGPVLESIIARTMRLVESSQSMIRIVGLSATLPNYVDVAEFLSVNLQVGMFCFGNEYRPVPLEQHFIGINTKSGNKGGSGFNNATKTYLNNVTYEKIESILTESPSRQVMVFVHTRKDTVNSALDVQLKATSNNQLDLFQCNNSDKFAQHYAQLSNKSKNKELVELVSFGFGVHHAGMLRSDRRIVETMFSLGLIKVLFCTSTLAWGVNLPAAAVIIKGTQVYSLQKGGYSDLSVLDVLQIFGRAGRPQYIGDYGIGYLITEHDKVDEYIRLISLQKPIESQAQKFLVDMLNAEIVLGSISSIDEAVSWLGYTFMFVRMRKNPISYGIDDMTEAVTTDPHLFNFRKRILSAAAAKLNQLQMVVYDPTSGQLLAKELGRISSTFYLSSLTIERYNKLLRPDMTIADLLSVVCLSSEFDQISVRDSESKDLISLLKNSTCCDIKGIPTFYNTSGGKNGEVGSQVDATKFTSEAKTNIILQSIISRSAITDFGLVSDANYVGQNATRIIRALFEIAISRNYCDTAMLLLSLCISVEKRIWQFEHPLVQFDLPINIIRKITEASNSNSSIFNSTTIYQLRTLEAKELGQLVNNTKFGPIIYNYLSVFPLLDLSDYKITPITEKILRIDLNLVADFDWDDKFHGGVESGAERFYLFLEDPENSSIIYNDSCLISKTQSIANIGFTIPMPSDDIHKKNELVLHILSSNWHGSDSLFPIKIDTLKLPVNPKIVETKLLNLAPLPITALQNPKLISMYESKFTYFNPIQTQIFDTLYNSQQNVLLGAPTGSGKTLAAEIAIFAAFNKYPNKKCVYIAPLKALVKERVKDWGPRFKKYLGYNLVELSGDVAPDFELIEKSNIIVTTPEKWDGISRRYQQVDYVKKISLIIFDEIHLLGSDRGPILEAIVSRMNTIGSILNNGKPLTRLIGLSTAMANASELANWLNIKPTGLFNFSMAIRLVPLSIYIEKFSNKHYCPRMSSMNRPAFRSIKKLSPDKPVIIFVSSRRQTRITATEIIGFLGNEPNPKQFLRMTNIELELLLEKVVDPNLAFSLAFGIGIHHAGLTDADRTLTEKLFADRKIQVLVATSTLAWGVNLPAHLVIVKGTEFFDAKTHGYLDMPMTDVLQMVGRAGRPQFDTSAIAVVYVYEPKFYYYKKFLFAKFPVESNLHRYLVDHLNAEINGTGLIKSAQDAVKYLTQTFLINRLRSNPNFYGIGDNNNHDLNLYLSNLVMDSFNQLEKNNCLSFISSSMGDDNDIIQLDDEQFPELNSDKMLIDKINTKCSEDVVKTSKNSSKLSVQLKSDSKTELFIYPTIPGKICSTYYLSHLTMGILSENMPLVGKNAKNEFFQMFSLLCNVQEWTELPVRHNEDILNRQLDQQVKYSLLSRDKNLTDFNDPKVKTNILLQFYLGRLDLPVSDYKTDLRTILDSSIRILQAMIDFASTEMKSLYALILILKLLQCIKQACWPTDSHVLMFFDKADVEIETFKLIDLVKKHYSQVKHHGAKKTSDSFKENSKDIQSKDLNNTNSDSSNQTLTEFCKKNNLEINPILYGISQLPILRAEILNISIVKEFCQVSVKISSTFVQNEMKKGYRNQNSDINSTGHKSFKKKAIGEAYCPRFGKMQLEGNFLIVGNTSNNKVLKLMRFGALRTDSKVMQVRFKLPSIGRHKLTLFLISDAYLGLDIQQDFNIEVI</sequence>
<dbReference type="PROSITE" id="PS51192">
    <property type="entry name" value="HELICASE_ATP_BIND_1"/>
    <property type="match status" value="2"/>
</dbReference>
<protein>
    <recommendedName>
        <fullName evidence="6">U5 small nuclear ribonucleoprotein 200 kDa helicase</fullName>
    </recommendedName>
</protein>
<reference evidence="11" key="1">
    <citation type="submission" date="2017-01" db="EMBL/GenBank/DDBJ databases">
        <authorList>
            <person name="Wang Y."/>
            <person name="White M."/>
            <person name="Kvist S."/>
            <person name="Moncalvo J.-M."/>
        </authorList>
    </citation>
    <scope>NUCLEOTIDE SEQUENCE [LARGE SCALE GENOMIC DNA]</scope>
    <source>
        <strain evidence="11">ID-206-W2</strain>
    </source>
</reference>
<dbReference type="SUPFAM" id="SSF46785">
    <property type="entry name" value="Winged helix' DNA-binding domain"/>
    <property type="match status" value="1"/>
</dbReference>
<dbReference type="EMBL" id="LSSM01000211">
    <property type="protein sequence ID" value="OMJ29687.1"/>
    <property type="molecule type" value="Genomic_DNA"/>
</dbReference>
<feature type="compositionally biased region" description="Polar residues" evidence="7">
    <location>
        <begin position="2030"/>
        <end position="2040"/>
    </location>
</feature>
<dbReference type="InterPro" id="IPR036388">
    <property type="entry name" value="WH-like_DNA-bd_sf"/>
</dbReference>
<keyword evidence="11" id="KW-1185">Reference proteome</keyword>
<dbReference type="FunFam" id="1.10.10.10:FF:000012">
    <property type="entry name" value="U5 small nuclear ribonucleoprotein helicase"/>
    <property type="match status" value="1"/>
</dbReference>
<dbReference type="GO" id="GO:0003676">
    <property type="term" value="F:nucleic acid binding"/>
    <property type="evidence" value="ECO:0007669"/>
    <property type="project" value="InterPro"/>
</dbReference>
<dbReference type="PIRSF" id="PIRSF039073">
    <property type="entry name" value="BRR2"/>
    <property type="match status" value="1"/>
</dbReference>
<dbReference type="Pfam" id="PF23445">
    <property type="entry name" value="WHD_SNRNP200"/>
    <property type="match status" value="2"/>
</dbReference>
<dbReference type="SUPFAM" id="SSF158702">
    <property type="entry name" value="Sec63 N-terminal domain-like"/>
    <property type="match status" value="2"/>
</dbReference>
<dbReference type="FunFam" id="1.10.10.10:FF:000024">
    <property type="entry name" value="U5 small nuclear ribonucleoprotein helicase"/>
    <property type="match status" value="1"/>
</dbReference>
<dbReference type="InterPro" id="IPR011545">
    <property type="entry name" value="DEAD/DEAH_box_helicase_dom"/>
</dbReference>
<dbReference type="InterPro" id="IPR004179">
    <property type="entry name" value="Sec63-dom"/>
</dbReference>
<evidence type="ECO:0000313" key="11">
    <source>
        <dbReference type="Proteomes" id="UP000187429"/>
    </source>
</evidence>
<dbReference type="CDD" id="cd18795">
    <property type="entry name" value="SF2_C_Ski2"/>
    <property type="match status" value="2"/>
</dbReference>
<gene>
    <name evidence="10" type="ORF">AYI69_g804</name>
</gene>
<feature type="region of interest" description="Disordered" evidence="7">
    <location>
        <begin position="68"/>
        <end position="90"/>
    </location>
</feature>
<evidence type="ECO:0000313" key="10">
    <source>
        <dbReference type="EMBL" id="OMJ29687.1"/>
    </source>
</evidence>
<evidence type="ECO:0000256" key="5">
    <source>
        <dbReference type="ARBA" id="ARBA00022840"/>
    </source>
</evidence>
<feature type="domain" description="Helicase C-terminal" evidence="9">
    <location>
        <begin position="1495"/>
        <end position="1704"/>
    </location>
</feature>
<evidence type="ECO:0000256" key="1">
    <source>
        <dbReference type="ARBA" id="ARBA00010140"/>
    </source>
</evidence>
<dbReference type="FunFam" id="3.40.50.300:FF:003287">
    <property type="entry name" value="U5 small nuclear ribonucleoprotein 200 kDa helicase"/>
    <property type="match status" value="1"/>
</dbReference>
<dbReference type="Gene3D" id="3.40.50.300">
    <property type="entry name" value="P-loop containing nucleotide triphosphate hydrolases"/>
    <property type="match status" value="4"/>
</dbReference>
<evidence type="ECO:0000256" key="2">
    <source>
        <dbReference type="ARBA" id="ARBA00022741"/>
    </source>
</evidence>
<dbReference type="SUPFAM" id="SSF52540">
    <property type="entry name" value="P-loop containing nucleoside triphosphate hydrolases"/>
    <property type="match status" value="4"/>
</dbReference>
<dbReference type="GO" id="GO:0016787">
    <property type="term" value="F:hydrolase activity"/>
    <property type="evidence" value="ECO:0007669"/>
    <property type="project" value="UniProtKB-KW"/>
</dbReference>
<dbReference type="Gene3D" id="1.10.3380.10">
    <property type="entry name" value="Sec63 N-terminal domain-like domain"/>
    <property type="match status" value="2"/>
</dbReference>
<evidence type="ECO:0000256" key="3">
    <source>
        <dbReference type="ARBA" id="ARBA00022801"/>
    </source>
</evidence>
<evidence type="ECO:0000256" key="6">
    <source>
        <dbReference type="ARBA" id="ARBA00034541"/>
    </source>
</evidence>
<dbReference type="InterPro" id="IPR014001">
    <property type="entry name" value="Helicase_ATP-bd"/>
</dbReference>
<feature type="compositionally biased region" description="Polar residues" evidence="7">
    <location>
        <begin position="80"/>
        <end position="90"/>
    </location>
</feature>
<dbReference type="SUPFAM" id="SSF81296">
    <property type="entry name" value="E set domains"/>
    <property type="match status" value="1"/>
</dbReference>
<evidence type="ECO:0000256" key="7">
    <source>
        <dbReference type="SAM" id="MobiDB-lite"/>
    </source>
</evidence>
<dbReference type="GO" id="GO:0004386">
    <property type="term" value="F:helicase activity"/>
    <property type="evidence" value="ECO:0007669"/>
    <property type="project" value="UniProtKB-KW"/>
</dbReference>
<evidence type="ECO:0000259" key="8">
    <source>
        <dbReference type="PROSITE" id="PS51192"/>
    </source>
</evidence>
<comment type="caution">
    <text evidence="10">The sequence shown here is derived from an EMBL/GenBank/DDBJ whole genome shotgun (WGS) entry which is preliminary data.</text>
</comment>
<dbReference type="PROSITE" id="PS51194">
    <property type="entry name" value="HELICASE_CTER"/>
    <property type="match status" value="2"/>
</dbReference>
<dbReference type="FunFam" id="3.40.50.300:FF:000231">
    <property type="entry name" value="Activating signal cointegrator 1 complex subunit 3"/>
    <property type="match status" value="1"/>
</dbReference>
<dbReference type="Pfam" id="PF00270">
    <property type="entry name" value="DEAD"/>
    <property type="match status" value="2"/>
</dbReference>
<evidence type="ECO:0000256" key="4">
    <source>
        <dbReference type="ARBA" id="ARBA00022806"/>
    </source>
</evidence>
<dbReference type="Proteomes" id="UP000187429">
    <property type="component" value="Unassembled WGS sequence"/>
</dbReference>
<dbReference type="PANTHER" id="PTHR47961:SF13">
    <property type="entry name" value="ACTIVATING SIGNAL COINTEGRATOR 1 COMPLEX SUBUNIT 3"/>
    <property type="match status" value="1"/>
</dbReference>
<feature type="compositionally biased region" description="Basic and acidic residues" evidence="7">
    <location>
        <begin position="2015"/>
        <end position="2029"/>
    </location>
</feature>
<dbReference type="InterPro" id="IPR003593">
    <property type="entry name" value="AAA+_ATPase"/>
</dbReference>
<feature type="region of interest" description="Disordered" evidence="7">
    <location>
        <begin position="2014"/>
        <end position="2040"/>
    </location>
</feature>
<dbReference type="SMART" id="SM00382">
    <property type="entry name" value="AAA"/>
    <property type="match status" value="2"/>
</dbReference>
<feature type="domain" description="Helicase C-terminal" evidence="9">
    <location>
        <begin position="614"/>
        <end position="812"/>
    </location>
</feature>
<dbReference type="InterPro" id="IPR036390">
    <property type="entry name" value="WH_DNA-bd_sf"/>
</dbReference>